<dbReference type="GO" id="GO:0005524">
    <property type="term" value="F:ATP binding"/>
    <property type="evidence" value="ECO:0007669"/>
    <property type="project" value="UniProtKB-KW"/>
</dbReference>
<sequence>MRVPSNIDRFEVRGVLGSGTQGAVYQAYDPRLERLVAIKTVLADALGDASAGEWLMREARIVGGLKHPNIVPLYEAGTYPEGVYLIFEYVDGCSLAERLRAPEWNGGDAGGVMLDVLAGVEAAHLAGILHRDIKPSNVLMGTDGRARVTDFGIAMPVSAVSEHNREWGSLPYLSPEQITGGQVDARSDVFTLGVLFHELLTGKCAFTGDSPAAIRQAIVQRRLEAPSRVKGGGDPRMDQIVLRATAPAPEDRYADAGAFREALAALGDVGLDAGRGNGLDFMLRRIKRKPDFPGFSRAIQEINRMSAEASNRSVGQLANVVLQDYATTQKLLRLANSSYYGQFGGDIRTISRAIMILGFNQVRMAALSLILFENLKHTDADKQLVDGLVASLQSALMAKLVAAKSGGVDPEQAFICALMHDVGRLLVIYYFPEEYGDIRLAAEHRRVSETSATREVLGVDYAQIGKAVLKEWNFPSAMIETLAPLPDGVVPKATEEHARLHIACVFANELSRELTSKDGVNPGRIERLAGRYHNALGYTRNQINELVESSRRELRAFVAGTGIHLPHWAQAGVTLPAETAPAGSEDVDLEAPTALQMSDEQRLAILLSGVNEISTTLVGSFRLAELLQSILETMYRGVGAEHAVLFIIDAGGSHVTARVTLGDRADDVFGLRLPRTADRRDVIALGLSQDKDIVVQTQPGTHATTRYLPAELDGYLRGERFVVMPVVAAGRSLGLFYLDLPPQVHLGETVLTALKTLRNQAVMALRQGG</sequence>
<feature type="domain" description="HDOD" evidence="6">
    <location>
        <begin position="292"/>
        <end position="488"/>
    </location>
</feature>
<dbReference type="PROSITE" id="PS50011">
    <property type="entry name" value="PROTEIN_KINASE_DOM"/>
    <property type="match status" value="1"/>
</dbReference>
<dbReference type="GO" id="GO:0004674">
    <property type="term" value="F:protein serine/threonine kinase activity"/>
    <property type="evidence" value="ECO:0007669"/>
    <property type="project" value="TreeGrafter"/>
</dbReference>
<protein>
    <submittedName>
        <fullName evidence="7">Uncharacterized protein</fullName>
    </submittedName>
</protein>
<evidence type="ECO:0000259" key="5">
    <source>
        <dbReference type="PROSITE" id="PS50011"/>
    </source>
</evidence>
<dbReference type="PROSITE" id="PS00108">
    <property type="entry name" value="PROTEIN_KINASE_ST"/>
    <property type="match status" value="1"/>
</dbReference>
<reference evidence="7 8" key="1">
    <citation type="submission" date="2016-09" db="EMBL/GenBank/DDBJ databases">
        <title>Acidihalobacter prosperus V6 (DSM14174).</title>
        <authorList>
            <person name="Khaleque H.N."/>
            <person name="Ramsay J.P."/>
            <person name="Murphy R.J.T."/>
            <person name="Kaksonen A.H."/>
            <person name="Boxall N.J."/>
            <person name="Watkin E.L.J."/>
        </authorList>
    </citation>
    <scope>NUCLEOTIDE SEQUENCE [LARGE SCALE GENOMIC DNA]</scope>
    <source>
        <strain evidence="7 8">V6</strain>
    </source>
</reference>
<dbReference type="EMBL" id="CP017448">
    <property type="protein sequence ID" value="AOV18402.1"/>
    <property type="molecule type" value="Genomic_DNA"/>
</dbReference>
<dbReference type="Proteomes" id="UP000095342">
    <property type="component" value="Chromosome"/>
</dbReference>
<dbReference type="CDD" id="cd14014">
    <property type="entry name" value="STKc_PknB_like"/>
    <property type="match status" value="1"/>
</dbReference>
<dbReference type="Gene3D" id="1.10.3210.10">
    <property type="entry name" value="Hypothetical protein af1432"/>
    <property type="match status" value="1"/>
</dbReference>
<dbReference type="Gene3D" id="1.10.510.10">
    <property type="entry name" value="Transferase(Phosphotransferase) domain 1"/>
    <property type="match status" value="1"/>
</dbReference>
<evidence type="ECO:0000256" key="4">
    <source>
        <dbReference type="ARBA" id="ARBA00022840"/>
    </source>
</evidence>
<accession>A0A1D8KBR4</accession>
<name>A0A1D8KBR4_9GAMM</name>
<evidence type="ECO:0000256" key="3">
    <source>
        <dbReference type="ARBA" id="ARBA00022777"/>
    </source>
</evidence>
<gene>
    <name evidence="7" type="ORF">BJI67_03680</name>
</gene>
<keyword evidence="3" id="KW-0418">Kinase</keyword>
<dbReference type="PANTHER" id="PTHR43289">
    <property type="entry name" value="MITOGEN-ACTIVATED PROTEIN KINASE KINASE KINASE 20-RELATED"/>
    <property type="match status" value="1"/>
</dbReference>
<dbReference type="InterPro" id="IPR000719">
    <property type="entry name" value="Prot_kinase_dom"/>
</dbReference>
<dbReference type="SUPFAM" id="SSF56112">
    <property type="entry name" value="Protein kinase-like (PK-like)"/>
    <property type="match status" value="1"/>
</dbReference>
<dbReference type="SUPFAM" id="SSF55781">
    <property type="entry name" value="GAF domain-like"/>
    <property type="match status" value="1"/>
</dbReference>
<dbReference type="PROSITE" id="PS51833">
    <property type="entry name" value="HDOD"/>
    <property type="match status" value="1"/>
</dbReference>
<dbReference type="Gene3D" id="3.30.450.40">
    <property type="match status" value="1"/>
</dbReference>
<evidence type="ECO:0000256" key="2">
    <source>
        <dbReference type="ARBA" id="ARBA00022741"/>
    </source>
</evidence>
<proteinExistence type="predicted"/>
<dbReference type="SMART" id="SM00220">
    <property type="entry name" value="S_TKc"/>
    <property type="match status" value="1"/>
</dbReference>
<dbReference type="InterPro" id="IPR013976">
    <property type="entry name" value="HDOD"/>
</dbReference>
<keyword evidence="1" id="KW-0808">Transferase</keyword>
<dbReference type="PANTHER" id="PTHR43289:SF6">
    <property type="entry name" value="SERINE_THREONINE-PROTEIN KINASE NEKL-3"/>
    <property type="match status" value="1"/>
</dbReference>
<feature type="domain" description="Protein kinase" evidence="5">
    <location>
        <begin position="10"/>
        <end position="264"/>
    </location>
</feature>
<dbReference type="SUPFAM" id="SSF109604">
    <property type="entry name" value="HD-domain/PDEase-like"/>
    <property type="match status" value="1"/>
</dbReference>
<dbReference type="InterPro" id="IPR008271">
    <property type="entry name" value="Ser/Thr_kinase_AS"/>
</dbReference>
<evidence type="ECO:0000313" key="7">
    <source>
        <dbReference type="EMBL" id="AOV18402.1"/>
    </source>
</evidence>
<dbReference type="Pfam" id="PF00069">
    <property type="entry name" value="Pkinase"/>
    <property type="match status" value="1"/>
</dbReference>
<dbReference type="AlphaFoldDB" id="A0A1D8KBR4"/>
<keyword evidence="4" id="KW-0067">ATP-binding</keyword>
<evidence type="ECO:0000256" key="1">
    <source>
        <dbReference type="ARBA" id="ARBA00022679"/>
    </source>
</evidence>
<dbReference type="InterPro" id="IPR011009">
    <property type="entry name" value="Kinase-like_dom_sf"/>
</dbReference>
<evidence type="ECO:0000259" key="6">
    <source>
        <dbReference type="PROSITE" id="PS51833"/>
    </source>
</evidence>
<dbReference type="Pfam" id="PF01590">
    <property type="entry name" value="GAF"/>
    <property type="match status" value="1"/>
</dbReference>
<organism evidence="7 8">
    <name type="scientific">Acidihalobacter aeolianus</name>
    <dbReference type="NCBI Taxonomy" id="2792603"/>
    <lineage>
        <taxon>Bacteria</taxon>
        <taxon>Pseudomonadati</taxon>
        <taxon>Pseudomonadota</taxon>
        <taxon>Gammaproteobacteria</taxon>
        <taxon>Chromatiales</taxon>
        <taxon>Ectothiorhodospiraceae</taxon>
        <taxon>Acidihalobacter</taxon>
    </lineage>
</organism>
<dbReference type="Gene3D" id="3.30.200.20">
    <property type="entry name" value="Phosphorylase Kinase, domain 1"/>
    <property type="match status" value="1"/>
</dbReference>
<dbReference type="Pfam" id="PF08668">
    <property type="entry name" value="HDOD"/>
    <property type="match status" value="1"/>
</dbReference>
<dbReference type="KEGG" id="aaeo:BJI67_03680"/>
<dbReference type="InterPro" id="IPR003018">
    <property type="entry name" value="GAF"/>
</dbReference>
<keyword evidence="8" id="KW-1185">Reference proteome</keyword>
<dbReference type="InterPro" id="IPR029016">
    <property type="entry name" value="GAF-like_dom_sf"/>
</dbReference>
<keyword evidence="2" id="KW-0547">Nucleotide-binding</keyword>
<evidence type="ECO:0000313" key="8">
    <source>
        <dbReference type="Proteomes" id="UP000095342"/>
    </source>
</evidence>